<evidence type="ECO:0000313" key="6">
    <source>
        <dbReference type="Proteomes" id="UP000027318"/>
    </source>
</evidence>
<proteinExistence type="predicted"/>
<dbReference type="Pfam" id="PF02626">
    <property type="entry name" value="CT_A_B"/>
    <property type="match status" value="1"/>
</dbReference>
<evidence type="ECO:0000259" key="4">
    <source>
        <dbReference type="SMART" id="SM00797"/>
    </source>
</evidence>
<keyword evidence="2 5" id="KW-0378">Hydrolase</keyword>
<evidence type="ECO:0000256" key="1">
    <source>
        <dbReference type="ARBA" id="ARBA00022741"/>
    </source>
</evidence>
<comment type="caution">
    <text evidence="5">The sequence shown here is derived from an EMBL/GenBank/DDBJ whole genome shotgun (WGS) entry which is preliminary data.</text>
</comment>
<dbReference type="Proteomes" id="UP000027318">
    <property type="component" value="Unassembled WGS sequence"/>
</dbReference>
<dbReference type="InterPro" id="IPR029000">
    <property type="entry name" value="Cyclophilin-like_dom_sf"/>
</dbReference>
<protein>
    <submittedName>
        <fullName evidence="5">Allophanate hydrolase 2 subunit 2</fullName>
        <ecNumber evidence="5">3.5.1.54</ecNumber>
    </submittedName>
</protein>
<dbReference type="EMBL" id="JMSZ01000024">
    <property type="protein sequence ID" value="KDE39748.1"/>
    <property type="molecule type" value="Genomic_DNA"/>
</dbReference>
<name>A0A063Y085_9GAMM</name>
<keyword evidence="3" id="KW-0067">ATP-binding</keyword>
<dbReference type="GO" id="GO:0004039">
    <property type="term" value="F:allophanate hydrolase activity"/>
    <property type="evidence" value="ECO:0007669"/>
    <property type="project" value="UniProtKB-EC"/>
</dbReference>
<dbReference type="PATRIC" id="fig|267850.7.peg.1758"/>
<organism evidence="5 6">
    <name type="scientific">Nitrincola lacisaponensis</name>
    <dbReference type="NCBI Taxonomy" id="267850"/>
    <lineage>
        <taxon>Bacteria</taxon>
        <taxon>Pseudomonadati</taxon>
        <taxon>Pseudomonadota</taxon>
        <taxon>Gammaproteobacteria</taxon>
        <taxon>Oceanospirillales</taxon>
        <taxon>Oceanospirillaceae</taxon>
        <taxon>Nitrincola</taxon>
    </lineage>
</organism>
<evidence type="ECO:0000256" key="3">
    <source>
        <dbReference type="ARBA" id="ARBA00022840"/>
    </source>
</evidence>
<evidence type="ECO:0000256" key="2">
    <source>
        <dbReference type="ARBA" id="ARBA00022801"/>
    </source>
</evidence>
<dbReference type="OrthoDB" id="9768696at2"/>
<evidence type="ECO:0000313" key="5">
    <source>
        <dbReference type="EMBL" id="KDE39748.1"/>
    </source>
</evidence>
<feature type="domain" description="Carboxyltransferase" evidence="4">
    <location>
        <begin position="29"/>
        <end position="312"/>
    </location>
</feature>
<gene>
    <name evidence="5" type="ORF">ADINL_1788</name>
</gene>
<dbReference type="EC" id="3.5.1.54" evidence="5"/>
<dbReference type="STRING" id="267850.ADINL_1788"/>
<dbReference type="InterPro" id="IPR052708">
    <property type="entry name" value="PxpC"/>
</dbReference>
<keyword evidence="6" id="KW-1185">Reference proteome</keyword>
<dbReference type="GO" id="GO:0005524">
    <property type="term" value="F:ATP binding"/>
    <property type="evidence" value="ECO:0007669"/>
    <property type="project" value="UniProtKB-KW"/>
</dbReference>
<dbReference type="RefSeq" id="WP_036546662.1">
    <property type="nucleotide sequence ID" value="NZ_JMSZ01000024.1"/>
</dbReference>
<dbReference type="Gene3D" id="2.40.100.10">
    <property type="entry name" value="Cyclophilin-like"/>
    <property type="match status" value="1"/>
</dbReference>
<dbReference type="AlphaFoldDB" id="A0A063Y085"/>
<dbReference type="PANTHER" id="PTHR43309:SF4">
    <property type="entry name" value="CARBOXYLTRANSFERASE DOMAIN-CONTAINING PROTEIN"/>
    <property type="match status" value="1"/>
</dbReference>
<sequence length="323" mass="34928">MNSLHRVLEVLEGGMLSLVEDGGRQHVAHLGLTQGGVMDRHAWAWGNRLLGNHWGEAAIEITIGGFKGCFSQATQIALTGADLNARLNGQPVATWETLTIKAGDLLETGYAAQGLRGYLCVRGGWKTPVGLGNSRSAIVREQLGGQDGLGSPLKAGDQLSYACTRDTDQGRPCSVPAAFRPDYQAPLILDFCDNPASPLPEQLIETLLAQRWTLSSRSNRMAALLDGQPLQVERYPLVSSGVAAGTVQLPPSGQPIILLNERQSIGGYPQPGFVTLRSLDRLAQGRPGEVIQFRRLSLAEAQQQERAFLSFFQRQDQAPIRAI</sequence>
<reference evidence="5 6" key="1">
    <citation type="journal article" date="2005" name="Int. J. Syst. Evol. Microbiol.">
        <title>Nitrincola lacisaponensis gen. nov., sp. nov., a novel alkaliphilic bacterium isolated from an alkaline, saline lake.</title>
        <authorList>
            <person name="Dimitriu P.A."/>
            <person name="Shukla S.K."/>
            <person name="Conradt J."/>
            <person name="Marquez M.C."/>
            <person name="Ventosa A."/>
            <person name="Maglia A."/>
            <person name="Peyton B.M."/>
            <person name="Pinkart H.C."/>
            <person name="Mormile M.R."/>
        </authorList>
    </citation>
    <scope>NUCLEOTIDE SEQUENCE [LARGE SCALE GENOMIC DNA]</scope>
    <source>
        <strain evidence="5 6">4CA</strain>
    </source>
</reference>
<keyword evidence="1" id="KW-0547">Nucleotide-binding</keyword>
<accession>A0A063Y085</accession>
<dbReference type="PANTHER" id="PTHR43309">
    <property type="entry name" value="5-OXOPROLINASE SUBUNIT C"/>
    <property type="match status" value="1"/>
</dbReference>
<dbReference type="SUPFAM" id="SSF50891">
    <property type="entry name" value="Cyclophilin-like"/>
    <property type="match status" value="1"/>
</dbReference>
<dbReference type="InterPro" id="IPR003778">
    <property type="entry name" value="CT_A_B"/>
</dbReference>
<dbReference type="SMART" id="SM00797">
    <property type="entry name" value="AHS2"/>
    <property type="match status" value="1"/>
</dbReference>